<feature type="compositionally biased region" description="Acidic residues" evidence="6">
    <location>
        <begin position="7"/>
        <end position="20"/>
    </location>
</feature>
<protein>
    <recommendedName>
        <fullName evidence="7">HSF-type DNA-binding domain-containing protein</fullName>
    </recommendedName>
</protein>
<evidence type="ECO:0000256" key="2">
    <source>
        <dbReference type="ARBA" id="ARBA00023016"/>
    </source>
</evidence>
<evidence type="ECO:0000313" key="9">
    <source>
        <dbReference type="Proteomes" id="UP001420932"/>
    </source>
</evidence>
<feature type="region of interest" description="Disordered" evidence="6">
    <location>
        <begin position="1"/>
        <end position="37"/>
    </location>
</feature>
<dbReference type="AlphaFoldDB" id="A0AAP0PIU4"/>
<accession>A0AAP0PIU4</accession>
<evidence type="ECO:0000313" key="8">
    <source>
        <dbReference type="EMBL" id="KAK9142840.1"/>
    </source>
</evidence>
<feature type="domain" description="HSF-type DNA-binding" evidence="7">
    <location>
        <begin position="47"/>
        <end position="121"/>
    </location>
</feature>
<evidence type="ECO:0000256" key="3">
    <source>
        <dbReference type="ARBA" id="ARBA00023125"/>
    </source>
</evidence>
<dbReference type="GO" id="GO:0003700">
    <property type="term" value="F:DNA-binding transcription factor activity"/>
    <property type="evidence" value="ECO:0007669"/>
    <property type="project" value="InterPro"/>
</dbReference>
<comment type="similarity">
    <text evidence="5">Belongs to the HSF family.</text>
</comment>
<comment type="caution">
    <text evidence="8">The sequence shown here is derived from an EMBL/GenBank/DDBJ whole genome shotgun (WGS) entry which is preliminary data.</text>
</comment>
<dbReference type="EMBL" id="JBBNAF010000005">
    <property type="protein sequence ID" value="KAK9142840.1"/>
    <property type="molecule type" value="Genomic_DNA"/>
</dbReference>
<keyword evidence="9" id="KW-1185">Reference proteome</keyword>
<evidence type="ECO:0000256" key="1">
    <source>
        <dbReference type="ARBA" id="ARBA00004123"/>
    </source>
</evidence>
<dbReference type="SMART" id="SM00415">
    <property type="entry name" value="HSF"/>
    <property type="match status" value="1"/>
</dbReference>
<dbReference type="GO" id="GO:0006357">
    <property type="term" value="P:regulation of transcription by RNA polymerase II"/>
    <property type="evidence" value="ECO:0007669"/>
    <property type="project" value="TreeGrafter"/>
</dbReference>
<keyword evidence="3" id="KW-0238">DNA-binding</keyword>
<evidence type="ECO:0000259" key="7">
    <source>
        <dbReference type="SMART" id="SM00415"/>
    </source>
</evidence>
<dbReference type="GO" id="GO:0005634">
    <property type="term" value="C:nucleus"/>
    <property type="evidence" value="ECO:0007669"/>
    <property type="project" value="UniProtKB-SubCell"/>
</dbReference>
<reference evidence="8 9" key="1">
    <citation type="submission" date="2024-01" db="EMBL/GenBank/DDBJ databases">
        <title>Genome assemblies of Stephania.</title>
        <authorList>
            <person name="Yang L."/>
        </authorList>
    </citation>
    <scope>NUCLEOTIDE SEQUENCE [LARGE SCALE GENOMIC DNA]</scope>
    <source>
        <strain evidence="8">YNDBR</strain>
        <tissue evidence="8">Leaf</tissue>
    </source>
</reference>
<evidence type="ECO:0000256" key="4">
    <source>
        <dbReference type="ARBA" id="ARBA00023242"/>
    </source>
</evidence>
<comment type="subcellular location">
    <subcellularLocation>
        <location evidence="1">Nucleus</location>
    </subcellularLocation>
</comment>
<feature type="compositionally biased region" description="Low complexity" evidence="6">
    <location>
        <begin position="25"/>
        <end position="35"/>
    </location>
</feature>
<dbReference type="PANTHER" id="PTHR10015:SF338">
    <property type="entry name" value="HEAT STRESS TRANSCRIPTION FACTOR A-2"/>
    <property type="match status" value="1"/>
</dbReference>
<proteinExistence type="inferred from homology"/>
<dbReference type="InterPro" id="IPR036388">
    <property type="entry name" value="WH-like_DNA-bd_sf"/>
</dbReference>
<keyword evidence="4" id="KW-0539">Nucleus</keyword>
<evidence type="ECO:0000256" key="5">
    <source>
        <dbReference type="RuleBase" id="RU004020"/>
    </source>
</evidence>
<dbReference type="Pfam" id="PF00447">
    <property type="entry name" value="HSF_DNA-bind"/>
    <property type="match status" value="1"/>
</dbReference>
<dbReference type="InterPro" id="IPR000232">
    <property type="entry name" value="HSF_DNA-bd"/>
</dbReference>
<evidence type="ECO:0000256" key="6">
    <source>
        <dbReference type="SAM" id="MobiDB-lite"/>
    </source>
</evidence>
<keyword evidence="2" id="KW-0346">Stress response</keyword>
<name>A0AAP0PIU4_9MAGN</name>
<gene>
    <name evidence="8" type="ORF">Syun_012240</name>
</gene>
<organism evidence="8 9">
    <name type="scientific">Stephania yunnanensis</name>
    <dbReference type="NCBI Taxonomy" id="152371"/>
    <lineage>
        <taxon>Eukaryota</taxon>
        <taxon>Viridiplantae</taxon>
        <taxon>Streptophyta</taxon>
        <taxon>Embryophyta</taxon>
        <taxon>Tracheophyta</taxon>
        <taxon>Spermatophyta</taxon>
        <taxon>Magnoliopsida</taxon>
        <taxon>Ranunculales</taxon>
        <taxon>Menispermaceae</taxon>
        <taxon>Menispermoideae</taxon>
        <taxon>Cissampelideae</taxon>
        <taxon>Stephania</taxon>
    </lineage>
</organism>
<dbReference type="SUPFAM" id="SSF46785">
    <property type="entry name" value="Winged helix' DNA-binding domain"/>
    <property type="match status" value="1"/>
</dbReference>
<dbReference type="Gene3D" id="1.10.10.10">
    <property type="entry name" value="Winged helix-like DNA-binding domain superfamily/Winged helix DNA-binding domain"/>
    <property type="match status" value="1"/>
</dbReference>
<dbReference type="GO" id="GO:0000978">
    <property type="term" value="F:RNA polymerase II cis-regulatory region sequence-specific DNA binding"/>
    <property type="evidence" value="ECO:0007669"/>
    <property type="project" value="TreeGrafter"/>
</dbReference>
<sequence>MKTIKEEEQENDVDDDDEEVVFMGSASSSSSSSSSMARPIERIHEMGLPPFLTKTFEMVEDPSTDAIVSWNEARNSFIFWDSYRLASNLLPKGGVEELAAEVGGAWVGFGEPDLGFNVEVRAPGGVVGEEATAEADEDEGVEGVDGVGRGLEAHLGVGEVEDEVLPLVADVVALGGREAVCREAAVLRRREAV</sequence>
<dbReference type="InterPro" id="IPR036390">
    <property type="entry name" value="WH_DNA-bd_sf"/>
</dbReference>
<dbReference type="PANTHER" id="PTHR10015">
    <property type="entry name" value="HEAT SHOCK TRANSCRIPTION FACTOR"/>
    <property type="match status" value="1"/>
</dbReference>
<dbReference type="Proteomes" id="UP001420932">
    <property type="component" value="Unassembled WGS sequence"/>
</dbReference>
<dbReference type="GO" id="GO:0034605">
    <property type="term" value="P:cellular response to heat"/>
    <property type="evidence" value="ECO:0007669"/>
    <property type="project" value="TreeGrafter"/>
</dbReference>